<gene>
    <name evidence="5" type="ORF">EK21DRAFT_100062</name>
</gene>
<evidence type="ECO:0000313" key="6">
    <source>
        <dbReference type="Proteomes" id="UP000799777"/>
    </source>
</evidence>
<keyword evidence="3" id="KW-0732">Signal</keyword>
<evidence type="ECO:0000259" key="4">
    <source>
        <dbReference type="SMART" id="SM00664"/>
    </source>
</evidence>
<feature type="transmembrane region" description="Helical" evidence="2">
    <location>
        <begin position="285"/>
        <end position="303"/>
    </location>
</feature>
<dbReference type="CDD" id="cd09630">
    <property type="entry name" value="CDH_like_cytochrome"/>
    <property type="match status" value="1"/>
</dbReference>
<feature type="transmembrane region" description="Helical" evidence="2">
    <location>
        <begin position="245"/>
        <end position="265"/>
    </location>
</feature>
<evidence type="ECO:0000256" key="1">
    <source>
        <dbReference type="SAM" id="MobiDB-lite"/>
    </source>
</evidence>
<dbReference type="Pfam" id="PF16010">
    <property type="entry name" value="CDH-cyt"/>
    <property type="match status" value="1"/>
</dbReference>
<name>A0A9P4HD77_9PLEO</name>
<dbReference type="SMART" id="SM00664">
    <property type="entry name" value="DoH"/>
    <property type="match status" value="1"/>
</dbReference>
<comment type="caution">
    <text evidence="5">The sequence shown here is derived from an EMBL/GenBank/DDBJ whole genome shotgun (WGS) entry which is preliminary data.</text>
</comment>
<keyword evidence="2" id="KW-0472">Membrane</keyword>
<keyword evidence="6" id="KW-1185">Reference proteome</keyword>
<feature type="transmembrane region" description="Helical" evidence="2">
    <location>
        <begin position="315"/>
        <end position="337"/>
    </location>
</feature>
<proteinExistence type="predicted"/>
<accession>A0A9P4HD77</accession>
<feature type="transmembrane region" description="Helical" evidence="2">
    <location>
        <begin position="218"/>
        <end position="238"/>
    </location>
</feature>
<reference evidence="5" key="1">
    <citation type="journal article" date="2020" name="Stud. Mycol.">
        <title>101 Dothideomycetes genomes: a test case for predicting lifestyles and emergence of pathogens.</title>
        <authorList>
            <person name="Haridas S."/>
            <person name="Albert R."/>
            <person name="Binder M."/>
            <person name="Bloem J."/>
            <person name="Labutti K."/>
            <person name="Salamov A."/>
            <person name="Andreopoulos B."/>
            <person name="Baker S."/>
            <person name="Barry K."/>
            <person name="Bills G."/>
            <person name="Bluhm B."/>
            <person name="Cannon C."/>
            <person name="Castanera R."/>
            <person name="Culley D."/>
            <person name="Daum C."/>
            <person name="Ezra D."/>
            <person name="Gonzalez J."/>
            <person name="Henrissat B."/>
            <person name="Kuo A."/>
            <person name="Liang C."/>
            <person name="Lipzen A."/>
            <person name="Lutzoni F."/>
            <person name="Magnuson J."/>
            <person name="Mondo S."/>
            <person name="Nolan M."/>
            <person name="Ohm R."/>
            <person name="Pangilinan J."/>
            <person name="Park H.-J."/>
            <person name="Ramirez L."/>
            <person name="Alfaro M."/>
            <person name="Sun H."/>
            <person name="Tritt A."/>
            <person name="Yoshinaga Y."/>
            <person name="Zwiers L.-H."/>
            <person name="Turgeon B."/>
            <person name="Goodwin S."/>
            <person name="Spatafora J."/>
            <person name="Crous P."/>
            <person name="Grigoriev I."/>
        </authorList>
    </citation>
    <scope>NUCLEOTIDE SEQUENCE</scope>
    <source>
        <strain evidence="5">CBS 110217</strain>
    </source>
</reference>
<dbReference type="InterPro" id="IPR015920">
    <property type="entry name" value="Cellobiose_DH-like_cyt"/>
</dbReference>
<dbReference type="SUPFAM" id="SSF49344">
    <property type="entry name" value="CBD9-like"/>
    <property type="match status" value="1"/>
</dbReference>
<evidence type="ECO:0000256" key="2">
    <source>
        <dbReference type="SAM" id="Phobius"/>
    </source>
</evidence>
<dbReference type="Proteomes" id="UP000799777">
    <property type="component" value="Unassembled WGS sequence"/>
</dbReference>
<dbReference type="Gene3D" id="2.60.40.1210">
    <property type="entry name" value="Cellobiose dehydrogenase, cytochrome domain"/>
    <property type="match status" value="1"/>
</dbReference>
<dbReference type="OrthoDB" id="19261at2759"/>
<evidence type="ECO:0000313" key="5">
    <source>
        <dbReference type="EMBL" id="KAF2030921.1"/>
    </source>
</evidence>
<keyword evidence="2" id="KW-1133">Transmembrane helix</keyword>
<protein>
    <submittedName>
        <fullName evidence="5">CBD9-like protein</fullName>
    </submittedName>
</protein>
<feature type="transmembrane region" description="Helical" evidence="2">
    <location>
        <begin position="343"/>
        <end position="366"/>
    </location>
</feature>
<keyword evidence="2" id="KW-0812">Transmembrane</keyword>
<dbReference type="InterPro" id="IPR005018">
    <property type="entry name" value="DOMON_domain"/>
</dbReference>
<evidence type="ECO:0000256" key="3">
    <source>
        <dbReference type="SAM" id="SignalP"/>
    </source>
</evidence>
<dbReference type="EMBL" id="ML978185">
    <property type="protein sequence ID" value="KAF2030921.1"/>
    <property type="molecule type" value="Genomic_DNA"/>
</dbReference>
<dbReference type="PANTHER" id="PTHR47797:SF1">
    <property type="entry name" value="CYTOCHROME B561 DOMAIN-CONTAINING PROTEIN-RELATED"/>
    <property type="match status" value="1"/>
</dbReference>
<dbReference type="PANTHER" id="PTHR47797">
    <property type="entry name" value="DEHYDROGENASE, PUTATIVE (AFU_ORTHOLOGUE AFUA_8G05805)-RELATED"/>
    <property type="match status" value="1"/>
</dbReference>
<feature type="chain" id="PRO_5040464943" evidence="3">
    <location>
        <begin position="24"/>
        <end position="453"/>
    </location>
</feature>
<organism evidence="5 6">
    <name type="scientific">Setomelanomma holmii</name>
    <dbReference type="NCBI Taxonomy" id="210430"/>
    <lineage>
        <taxon>Eukaryota</taxon>
        <taxon>Fungi</taxon>
        <taxon>Dikarya</taxon>
        <taxon>Ascomycota</taxon>
        <taxon>Pezizomycotina</taxon>
        <taxon>Dothideomycetes</taxon>
        <taxon>Pleosporomycetidae</taxon>
        <taxon>Pleosporales</taxon>
        <taxon>Pleosporineae</taxon>
        <taxon>Phaeosphaeriaceae</taxon>
        <taxon>Setomelanomma</taxon>
    </lineage>
</organism>
<sequence>MVNMFSRFGPLVALLSFFLLTSAQNTTTPAASTFYLSKTETEFSLNVANGSSDVSIFFTSPAYSWVGVGFGDKMENSLMFIMYPNDSGDNVTISPRLGSKHAEPSFTSAINLEILDGTTITNDSMLVLRAVCHNCLSWQGGHLDTKTTAQPMIYAFGSGSGLSSNSRSAGLNRHVRYGHFTMDMLAATGLGGVPAKSSAQNGVKIVGEMVHDHDRANLAHAITGCLALFVIWPLNVLFAGFLKNVRIHIGVSVVVMAFLITAYALGISTSHQFNRSKAFTSPHQIFAFIAIFPILLISLLPIPNISRLHTFIPGLHTPLVSTSFVLLVLTGGLGLHLSSQARSIILVYTTVALLVFVFLTTLQACIRRRGSAYARANKRARLGEEDDHVMMMGKMDESRSSSKASLRQGSGYASESREFGADGQAQRGGYGGGAMPGPQYLLNMHPGVPVHKW</sequence>
<dbReference type="AlphaFoldDB" id="A0A9P4HD77"/>
<feature type="domain" description="DOMON" evidence="4">
    <location>
        <begin position="65"/>
        <end position="157"/>
    </location>
</feature>
<feature type="region of interest" description="Disordered" evidence="1">
    <location>
        <begin position="387"/>
        <end position="407"/>
    </location>
</feature>
<feature type="signal peptide" evidence="3">
    <location>
        <begin position="1"/>
        <end position="23"/>
    </location>
</feature>